<reference evidence="2" key="1">
    <citation type="submission" date="2020-06" db="EMBL/GenBank/DDBJ databases">
        <title>Draft genome of Bugula neritina, a colonial animal packing powerful symbionts and potential medicines.</title>
        <authorList>
            <person name="Rayko M."/>
        </authorList>
    </citation>
    <scope>NUCLEOTIDE SEQUENCE [LARGE SCALE GENOMIC DNA]</scope>
    <source>
        <strain evidence="2">Kwan_BN1</strain>
    </source>
</reference>
<dbReference type="EMBL" id="VXIV02002017">
    <property type="protein sequence ID" value="KAF6027821.1"/>
    <property type="molecule type" value="Genomic_DNA"/>
</dbReference>
<keyword evidence="1" id="KW-0812">Transmembrane</keyword>
<evidence type="ECO:0000256" key="1">
    <source>
        <dbReference type="SAM" id="Phobius"/>
    </source>
</evidence>
<dbReference type="AlphaFoldDB" id="A0A7J7JQ68"/>
<keyword evidence="1" id="KW-1133">Transmembrane helix</keyword>
<comment type="caution">
    <text evidence="2">The sequence shown here is derived from an EMBL/GenBank/DDBJ whole genome shotgun (WGS) entry which is preliminary data.</text>
</comment>
<organism evidence="2 3">
    <name type="scientific">Bugula neritina</name>
    <name type="common">Brown bryozoan</name>
    <name type="synonym">Sertularia neritina</name>
    <dbReference type="NCBI Taxonomy" id="10212"/>
    <lineage>
        <taxon>Eukaryota</taxon>
        <taxon>Metazoa</taxon>
        <taxon>Spiralia</taxon>
        <taxon>Lophotrochozoa</taxon>
        <taxon>Bryozoa</taxon>
        <taxon>Gymnolaemata</taxon>
        <taxon>Cheilostomatida</taxon>
        <taxon>Flustrina</taxon>
        <taxon>Buguloidea</taxon>
        <taxon>Bugulidae</taxon>
        <taxon>Bugula</taxon>
    </lineage>
</organism>
<keyword evidence="3" id="KW-1185">Reference proteome</keyword>
<evidence type="ECO:0000313" key="3">
    <source>
        <dbReference type="Proteomes" id="UP000593567"/>
    </source>
</evidence>
<sequence>MISQRLKSKREHKSQLTVFIATVSFLLSMAVMTRNVEIITNHMAVYPVYWVLELISCYLLSDFKPDSQFTISICYCQPVVLKTGCHNLNIK</sequence>
<accession>A0A7J7JQ68</accession>
<name>A0A7J7JQ68_BUGNE</name>
<dbReference type="Proteomes" id="UP000593567">
    <property type="component" value="Unassembled WGS sequence"/>
</dbReference>
<evidence type="ECO:0000313" key="2">
    <source>
        <dbReference type="EMBL" id="KAF6027821.1"/>
    </source>
</evidence>
<keyword evidence="1" id="KW-0472">Membrane</keyword>
<feature type="transmembrane region" description="Helical" evidence="1">
    <location>
        <begin position="43"/>
        <end position="61"/>
    </location>
</feature>
<proteinExistence type="predicted"/>
<protein>
    <submittedName>
        <fullName evidence="2">Uncharacterized protein</fullName>
    </submittedName>
</protein>
<gene>
    <name evidence="2" type="ORF">EB796_013853</name>
</gene>